<feature type="domain" description="ABC transmembrane type-1" evidence="8">
    <location>
        <begin position="95"/>
        <end position="304"/>
    </location>
</feature>
<gene>
    <name evidence="9" type="ORF">VN24_13455</name>
</gene>
<evidence type="ECO:0000259" key="8">
    <source>
        <dbReference type="PROSITE" id="PS50928"/>
    </source>
</evidence>
<evidence type="ECO:0000313" key="10">
    <source>
        <dbReference type="Proteomes" id="UP000032633"/>
    </source>
</evidence>
<reference evidence="10" key="2">
    <citation type="submission" date="2015-03" db="EMBL/GenBank/DDBJ databases">
        <title>Genome sequence of Paenibacillus beijingensis strain DSM 24997T.</title>
        <authorList>
            <person name="Kwak Y."/>
            <person name="Shin J.-H."/>
        </authorList>
    </citation>
    <scope>NUCLEOTIDE SEQUENCE [LARGE SCALE GENOMIC DNA]</scope>
    <source>
        <strain evidence="10">DSM 24997</strain>
    </source>
</reference>
<dbReference type="Proteomes" id="UP000032633">
    <property type="component" value="Chromosome"/>
</dbReference>
<keyword evidence="10" id="KW-1185">Reference proteome</keyword>
<dbReference type="KEGG" id="pbj:VN24_13455"/>
<keyword evidence="4 7" id="KW-0812">Transmembrane</keyword>
<dbReference type="PANTHER" id="PTHR43163">
    <property type="entry name" value="DIPEPTIDE TRANSPORT SYSTEM PERMEASE PROTEIN DPPB-RELATED"/>
    <property type="match status" value="1"/>
</dbReference>
<comment type="subcellular location">
    <subcellularLocation>
        <location evidence="1 7">Cell membrane</location>
        <topology evidence="1 7">Multi-pass membrane protein</topology>
    </subcellularLocation>
</comment>
<dbReference type="SUPFAM" id="SSF161098">
    <property type="entry name" value="MetI-like"/>
    <property type="match status" value="1"/>
</dbReference>
<evidence type="ECO:0000256" key="6">
    <source>
        <dbReference type="ARBA" id="ARBA00023136"/>
    </source>
</evidence>
<evidence type="ECO:0000256" key="7">
    <source>
        <dbReference type="RuleBase" id="RU363032"/>
    </source>
</evidence>
<dbReference type="GO" id="GO:0071916">
    <property type="term" value="F:dipeptide transmembrane transporter activity"/>
    <property type="evidence" value="ECO:0007669"/>
    <property type="project" value="TreeGrafter"/>
</dbReference>
<evidence type="ECO:0000256" key="4">
    <source>
        <dbReference type="ARBA" id="ARBA00022692"/>
    </source>
</evidence>
<dbReference type="EMBL" id="CP011058">
    <property type="protein sequence ID" value="AJY75389.1"/>
    <property type="molecule type" value="Genomic_DNA"/>
</dbReference>
<evidence type="ECO:0000256" key="1">
    <source>
        <dbReference type="ARBA" id="ARBA00004651"/>
    </source>
</evidence>
<evidence type="ECO:0000256" key="5">
    <source>
        <dbReference type="ARBA" id="ARBA00022989"/>
    </source>
</evidence>
<feature type="transmembrane region" description="Helical" evidence="7">
    <location>
        <begin position="174"/>
        <end position="197"/>
    </location>
</feature>
<feature type="transmembrane region" description="Helical" evidence="7">
    <location>
        <begin position="224"/>
        <end position="248"/>
    </location>
</feature>
<feature type="transmembrane region" description="Helical" evidence="7">
    <location>
        <begin position="134"/>
        <end position="162"/>
    </location>
</feature>
<name>A0A0D5NJ37_9BACL</name>
<dbReference type="HOGENOM" id="CLU_036879_0_1_9"/>
<dbReference type="InterPro" id="IPR000515">
    <property type="entry name" value="MetI-like"/>
</dbReference>
<evidence type="ECO:0000256" key="3">
    <source>
        <dbReference type="ARBA" id="ARBA00022475"/>
    </source>
</evidence>
<dbReference type="InterPro" id="IPR035906">
    <property type="entry name" value="MetI-like_sf"/>
</dbReference>
<dbReference type="STRING" id="1126833.VN24_13455"/>
<keyword evidence="3" id="KW-1003">Cell membrane</keyword>
<protein>
    <submittedName>
        <fullName evidence="9">Peptide ABC transporter</fullName>
    </submittedName>
</protein>
<dbReference type="Gene3D" id="1.10.3720.10">
    <property type="entry name" value="MetI-like"/>
    <property type="match status" value="1"/>
</dbReference>
<keyword evidence="5 7" id="KW-1133">Transmembrane helix</keyword>
<evidence type="ECO:0000313" key="9">
    <source>
        <dbReference type="EMBL" id="AJY75389.1"/>
    </source>
</evidence>
<dbReference type="InterPro" id="IPR045621">
    <property type="entry name" value="BPD_transp_1_N"/>
</dbReference>
<feature type="transmembrane region" description="Helical" evidence="7">
    <location>
        <begin position="99"/>
        <end position="122"/>
    </location>
</feature>
<dbReference type="Pfam" id="PF00528">
    <property type="entry name" value="BPD_transp_1"/>
    <property type="match status" value="1"/>
</dbReference>
<dbReference type="AlphaFoldDB" id="A0A0D5NJ37"/>
<organism evidence="9 10">
    <name type="scientific">Paenibacillus beijingensis</name>
    <dbReference type="NCBI Taxonomy" id="1126833"/>
    <lineage>
        <taxon>Bacteria</taxon>
        <taxon>Bacillati</taxon>
        <taxon>Bacillota</taxon>
        <taxon>Bacilli</taxon>
        <taxon>Bacillales</taxon>
        <taxon>Paenibacillaceae</taxon>
        <taxon>Paenibacillus</taxon>
    </lineage>
</organism>
<dbReference type="OrthoDB" id="24153at2"/>
<dbReference type="PROSITE" id="PS50928">
    <property type="entry name" value="ABC_TM1"/>
    <property type="match status" value="1"/>
</dbReference>
<dbReference type="GO" id="GO:0005886">
    <property type="term" value="C:plasma membrane"/>
    <property type="evidence" value="ECO:0007669"/>
    <property type="project" value="UniProtKB-SubCell"/>
</dbReference>
<sequence length="314" mass="34561">MTQYIARRLISLIPVILIVSLICFSLIHITPGDAASAILGETATEEQLAKMRQSLGLDAPLYEQFLRWLGDVAVGDFGVSVFSGEPVIQIIWESFKTTFGLSLIAMLLSLVIAIPLAILAVWKRNSWMNWIFMSFSLLGVSIPAFWLALLLIIVFAVTLGWVPVAGYMPLSQGFWPWLSHLLLPAVVLSVQQAGLIARMLRDGMLEVMNQDYIRSARAKGAKEWIILLGHILPNAMIPTVTVIGVTIAELLGGAIIVESIFAIPGLGQLIAESISRRDFPVLQGGVLFIAVIYVLVNLLVDLAYAFFDPRIRYD</sequence>
<keyword evidence="6 7" id="KW-0472">Membrane</keyword>
<dbReference type="CDD" id="cd06261">
    <property type="entry name" value="TM_PBP2"/>
    <property type="match status" value="1"/>
</dbReference>
<proteinExistence type="inferred from homology"/>
<reference evidence="9 10" key="1">
    <citation type="journal article" date="2015" name="J. Biotechnol.">
        <title>Complete genome sequence of Paenibacillus beijingensis 7188(T) (=DSM 24997(T)), a novel rhizobacterium from jujube garden soil.</title>
        <authorList>
            <person name="Kwak Y."/>
            <person name="Shin J.H."/>
        </authorList>
    </citation>
    <scope>NUCLEOTIDE SEQUENCE [LARGE SCALE GENOMIC DNA]</scope>
    <source>
        <strain evidence="9 10">DSM 24997</strain>
    </source>
</reference>
<comment type="similarity">
    <text evidence="7">Belongs to the binding-protein-dependent transport system permease family.</text>
</comment>
<dbReference type="PATRIC" id="fig|1126833.4.peg.2935"/>
<feature type="transmembrane region" description="Helical" evidence="7">
    <location>
        <begin position="286"/>
        <end position="307"/>
    </location>
</feature>
<keyword evidence="2 7" id="KW-0813">Transport</keyword>
<dbReference type="Pfam" id="PF19300">
    <property type="entry name" value="BPD_transp_1_N"/>
    <property type="match status" value="1"/>
</dbReference>
<feature type="transmembrane region" description="Helical" evidence="7">
    <location>
        <begin position="254"/>
        <end position="274"/>
    </location>
</feature>
<feature type="transmembrane region" description="Helical" evidence="7">
    <location>
        <begin position="9"/>
        <end position="29"/>
    </location>
</feature>
<accession>A0A0D5NJ37</accession>
<evidence type="ECO:0000256" key="2">
    <source>
        <dbReference type="ARBA" id="ARBA00022448"/>
    </source>
</evidence>
<dbReference type="PANTHER" id="PTHR43163:SF6">
    <property type="entry name" value="DIPEPTIDE TRANSPORT SYSTEM PERMEASE PROTEIN DPPB-RELATED"/>
    <property type="match status" value="1"/>
</dbReference>